<reference evidence="2 3" key="1">
    <citation type="submission" date="2020-08" db="EMBL/GenBank/DDBJ databases">
        <title>Genomic Encyclopedia of Type Strains, Phase IV (KMG-IV): sequencing the most valuable type-strain genomes for metagenomic binning, comparative biology and taxonomic classification.</title>
        <authorList>
            <person name="Goeker M."/>
        </authorList>
    </citation>
    <scope>NUCLEOTIDE SEQUENCE [LARGE SCALE GENOMIC DNA]</scope>
    <source>
        <strain evidence="2 3">DSM 14590</strain>
    </source>
</reference>
<protein>
    <submittedName>
        <fullName evidence="2">Uncharacterized protein</fullName>
    </submittedName>
</protein>
<organism evidence="2 3">
    <name type="scientific">Parageobacillus toebii NBRC 107807</name>
    <dbReference type="NCBI Taxonomy" id="1223503"/>
    <lineage>
        <taxon>Bacteria</taxon>
        <taxon>Bacillati</taxon>
        <taxon>Bacillota</taxon>
        <taxon>Bacilli</taxon>
        <taxon>Bacillales</taxon>
        <taxon>Anoxybacillaceae</taxon>
        <taxon>Parageobacillus</taxon>
    </lineage>
</organism>
<comment type="caution">
    <text evidence="2">The sequence shown here is derived from an EMBL/GenBank/DDBJ whole genome shotgun (WGS) entry which is preliminary data.</text>
</comment>
<keyword evidence="3" id="KW-1185">Reference proteome</keyword>
<gene>
    <name evidence="2" type="ORF">HNR78_002009</name>
</gene>
<dbReference type="Proteomes" id="UP000613002">
    <property type="component" value="Unassembled WGS sequence"/>
</dbReference>
<evidence type="ECO:0000313" key="3">
    <source>
        <dbReference type="Proteomes" id="UP000613002"/>
    </source>
</evidence>
<sequence>MNSAFLPESASQCLPTGHASHAHPQRRTPCGQIGFVR</sequence>
<accession>A0AA89NNL8</accession>
<name>A0AA89NNL8_9BACL</name>
<feature type="region of interest" description="Disordered" evidence="1">
    <location>
        <begin position="1"/>
        <end position="37"/>
    </location>
</feature>
<dbReference type="EMBL" id="JACICZ010000007">
    <property type="protein sequence ID" value="MBB3869119.1"/>
    <property type="molecule type" value="Genomic_DNA"/>
</dbReference>
<feature type="compositionally biased region" description="Polar residues" evidence="1">
    <location>
        <begin position="1"/>
        <end position="14"/>
    </location>
</feature>
<dbReference type="AlphaFoldDB" id="A0AA89NNL8"/>
<proteinExistence type="predicted"/>
<evidence type="ECO:0000256" key="1">
    <source>
        <dbReference type="SAM" id="MobiDB-lite"/>
    </source>
</evidence>
<evidence type="ECO:0000313" key="2">
    <source>
        <dbReference type="EMBL" id="MBB3869119.1"/>
    </source>
</evidence>